<comment type="caution">
    <text evidence="5">The sequence shown here is derived from an EMBL/GenBank/DDBJ whole genome shotgun (WGS) entry which is preliminary data.</text>
</comment>
<dbReference type="PANTHER" id="PTHR23245">
    <property type="entry name" value="TRNA METHYLTRANSFERASE"/>
    <property type="match status" value="1"/>
</dbReference>
<reference evidence="5" key="1">
    <citation type="submission" date="2014-12" db="EMBL/GenBank/DDBJ databases">
        <authorList>
            <person name="Huang H.-H."/>
            <person name="Chen S.-C."/>
            <person name="Lai M.-C."/>
        </authorList>
    </citation>
    <scope>NUCLEOTIDE SEQUENCE</scope>
    <source>
        <strain evidence="5">K1F9705b</strain>
    </source>
</reference>
<name>A0A8J7WAY1_9EURY</name>
<dbReference type="Gene3D" id="3.40.50.150">
    <property type="entry name" value="Vaccinia Virus protein VP39"/>
    <property type="match status" value="1"/>
</dbReference>
<dbReference type="EMBL" id="JWHL01000012">
    <property type="protein sequence ID" value="MBR1369393.1"/>
    <property type="molecule type" value="Genomic_DNA"/>
</dbReference>
<protein>
    <recommendedName>
        <fullName evidence="4">SAM-dependent methyltransferase TRM5/TYW2-type domain-containing protein</fullName>
    </recommendedName>
</protein>
<keyword evidence="6" id="KW-1185">Reference proteome</keyword>
<dbReference type="InterPro" id="IPR030382">
    <property type="entry name" value="MeTrfase_TRM5/TYW2"/>
</dbReference>
<organism evidence="5 6">
    <name type="scientific">Methanocalculus chunghsingensis</name>
    <dbReference type="NCBI Taxonomy" id="156457"/>
    <lineage>
        <taxon>Archaea</taxon>
        <taxon>Methanobacteriati</taxon>
        <taxon>Methanobacteriota</taxon>
        <taxon>Stenosarchaea group</taxon>
        <taxon>Methanomicrobia</taxon>
        <taxon>Methanomicrobiales</taxon>
        <taxon>Methanocalculaceae</taxon>
        <taxon>Methanocalculus</taxon>
    </lineage>
</organism>
<dbReference type="SUPFAM" id="SSF53335">
    <property type="entry name" value="S-adenosyl-L-methionine-dependent methyltransferases"/>
    <property type="match status" value="1"/>
</dbReference>
<keyword evidence="1" id="KW-0808">Transferase</keyword>
<dbReference type="RefSeq" id="WP_211531098.1">
    <property type="nucleotide sequence ID" value="NZ_JWHL01000012.1"/>
</dbReference>
<keyword evidence="3" id="KW-0819">tRNA processing</keyword>
<dbReference type="GO" id="GO:0008175">
    <property type="term" value="F:tRNA methyltransferase activity"/>
    <property type="evidence" value="ECO:0007669"/>
    <property type="project" value="TreeGrafter"/>
</dbReference>
<dbReference type="PROSITE" id="PS51684">
    <property type="entry name" value="SAM_MT_TRM5_TYW2"/>
    <property type="match status" value="1"/>
</dbReference>
<dbReference type="GO" id="GO:0030488">
    <property type="term" value="P:tRNA methylation"/>
    <property type="evidence" value="ECO:0007669"/>
    <property type="project" value="TreeGrafter"/>
</dbReference>
<evidence type="ECO:0000256" key="3">
    <source>
        <dbReference type="ARBA" id="ARBA00022694"/>
    </source>
</evidence>
<evidence type="ECO:0000259" key="4">
    <source>
        <dbReference type="PROSITE" id="PS51684"/>
    </source>
</evidence>
<dbReference type="AlphaFoldDB" id="A0A8J7WAY1"/>
<dbReference type="InterPro" id="IPR056743">
    <property type="entry name" value="TRM5-TYW2-like_MTfase"/>
</dbReference>
<gene>
    <name evidence="5" type="ORF">RJ53_07760</name>
</gene>
<accession>A0A8J7WAY1</accession>
<proteinExistence type="predicted"/>
<feature type="domain" description="SAM-dependent methyltransferase TRM5/TYW2-type" evidence="4">
    <location>
        <begin position="57"/>
        <end position="288"/>
    </location>
</feature>
<dbReference type="Proteomes" id="UP000730161">
    <property type="component" value="Unassembled WGS sequence"/>
</dbReference>
<evidence type="ECO:0000313" key="5">
    <source>
        <dbReference type="EMBL" id="MBR1369393.1"/>
    </source>
</evidence>
<dbReference type="OrthoDB" id="8079at2157"/>
<dbReference type="GO" id="GO:0005737">
    <property type="term" value="C:cytoplasm"/>
    <property type="evidence" value="ECO:0007669"/>
    <property type="project" value="TreeGrafter"/>
</dbReference>
<keyword evidence="2" id="KW-0949">S-adenosyl-L-methionine</keyword>
<dbReference type="Pfam" id="PF02475">
    <property type="entry name" value="TRM5-TYW2_MTfase"/>
    <property type="match status" value="1"/>
</dbReference>
<evidence type="ECO:0000256" key="1">
    <source>
        <dbReference type="ARBA" id="ARBA00022679"/>
    </source>
</evidence>
<evidence type="ECO:0000256" key="2">
    <source>
        <dbReference type="ARBA" id="ARBA00022691"/>
    </source>
</evidence>
<dbReference type="InterPro" id="IPR029063">
    <property type="entry name" value="SAM-dependent_MTases_sf"/>
</dbReference>
<evidence type="ECO:0000313" key="6">
    <source>
        <dbReference type="Proteomes" id="UP000730161"/>
    </source>
</evidence>
<sequence length="288" mass="32730">MRARIVPPETLRSLDTLDWVDRSRRVFREEDHVYVPVKDGYPYDAVLPTRIRKGRGYQRLGDAVIFHGRRPSAEEIEDVACREEPAFILFIPAHTGDLRVPYYELLSGIPHEVLHRESGILYHLDPTKVMFSQGNREEKRRIASLIRPGERIADMFAGIGYFTLSSATAGGMVHAMEINPDSFYYLQKNISSNQLTTSVLAECGDCRNLLSGEYDRIMMGHFDSELFLSIALSHTTPGTVIHLHTLHPDEDTVKGMIGEHGYDARITVHRVKKYAPQICHCVLDVVLR</sequence>